<dbReference type="InterPro" id="IPR020846">
    <property type="entry name" value="MFS_dom"/>
</dbReference>
<feature type="transmembrane region" description="Helical" evidence="7">
    <location>
        <begin position="311"/>
        <end position="330"/>
    </location>
</feature>
<feature type="transmembrane region" description="Helical" evidence="7">
    <location>
        <begin position="67"/>
        <end position="88"/>
    </location>
</feature>
<evidence type="ECO:0000313" key="9">
    <source>
        <dbReference type="EMBL" id="MEX1665190.1"/>
    </source>
</evidence>
<feature type="transmembrane region" description="Helical" evidence="7">
    <location>
        <begin position="100"/>
        <end position="118"/>
    </location>
</feature>
<sequence length="443" mass="47363">MSADYKDTAKSSPKPSDNVTPPQSKTTSAAYYSLGVLTIVYSFNFIDRQLLAILQEPIKADLGLSDSHLGLLTGFAFAAFYVTAGIPIARWADRANRRNIVALAVFIWSFMTSISGLAQNFVQLLFARIGVGVGEAGGSPPSHSIISDIFPVEKRATAMGLYSSGVSIGILFGFLLGGWLNEFFGWRVAFVVVGLPGILLAIIVRFTMDEPERGQSESRKASSTQASLREVFSVLWNRHSFRYLSIGAALNAFAGYATANWIASFMIRSHSMTTGELGTWLAAILGLGGAIGMISCGYLSDKLGKTDKRWYMWTPMLALLIGIPFNIAAFTVESKYVALMCLIIPGIVINSFLGNVIAMTHGLVGLGMRATASAALFFIINIIGLGLGPWSVGILSDILTPSLGSSALGTALLYIVPPIMALAAISFYAASRQLRADLALAPD</sequence>
<comment type="subcellular location">
    <subcellularLocation>
        <location evidence="1">Membrane</location>
        <topology evidence="1">Multi-pass membrane protein</topology>
    </subcellularLocation>
</comment>
<name>A0ABV3TUD0_9GAMM</name>
<feature type="transmembrane region" description="Helical" evidence="7">
    <location>
        <begin position="279"/>
        <end position="299"/>
    </location>
</feature>
<dbReference type="InterPro" id="IPR036259">
    <property type="entry name" value="MFS_trans_sf"/>
</dbReference>
<protein>
    <submittedName>
        <fullName evidence="9">Spinster family MFS transporter</fullName>
    </submittedName>
</protein>
<evidence type="ECO:0000256" key="3">
    <source>
        <dbReference type="ARBA" id="ARBA00022692"/>
    </source>
</evidence>
<dbReference type="CDD" id="cd17328">
    <property type="entry name" value="MFS_spinster_like"/>
    <property type="match status" value="1"/>
</dbReference>
<feature type="transmembrane region" description="Helical" evidence="7">
    <location>
        <begin position="159"/>
        <end position="180"/>
    </location>
</feature>
<feature type="transmembrane region" description="Helical" evidence="7">
    <location>
        <begin position="186"/>
        <end position="206"/>
    </location>
</feature>
<evidence type="ECO:0000256" key="6">
    <source>
        <dbReference type="SAM" id="MobiDB-lite"/>
    </source>
</evidence>
<keyword evidence="2" id="KW-0813">Transport</keyword>
<feature type="compositionally biased region" description="Polar residues" evidence="6">
    <location>
        <begin position="10"/>
        <end position="25"/>
    </location>
</feature>
<dbReference type="Proteomes" id="UP001557484">
    <property type="component" value="Unassembled WGS sequence"/>
</dbReference>
<evidence type="ECO:0000313" key="10">
    <source>
        <dbReference type="Proteomes" id="UP001557484"/>
    </source>
</evidence>
<feature type="transmembrane region" description="Helical" evidence="7">
    <location>
        <begin position="243"/>
        <end position="267"/>
    </location>
</feature>
<comment type="caution">
    <text evidence="9">The sequence shown here is derived from an EMBL/GenBank/DDBJ whole genome shotgun (WGS) entry which is preliminary data.</text>
</comment>
<dbReference type="PANTHER" id="PTHR23505">
    <property type="entry name" value="SPINSTER"/>
    <property type="match status" value="1"/>
</dbReference>
<feature type="transmembrane region" description="Helical" evidence="7">
    <location>
        <begin position="336"/>
        <end position="358"/>
    </location>
</feature>
<evidence type="ECO:0000256" key="5">
    <source>
        <dbReference type="ARBA" id="ARBA00023136"/>
    </source>
</evidence>
<feature type="transmembrane region" description="Helical" evidence="7">
    <location>
        <begin position="29"/>
        <end position="46"/>
    </location>
</feature>
<evidence type="ECO:0000256" key="1">
    <source>
        <dbReference type="ARBA" id="ARBA00004141"/>
    </source>
</evidence>
<dbReference type="SUPFAM" id="SSF103473">
    <property type="entry name" value="MFS general substrate transporter"/>
    <property type="match status" value="1"/>
</dbReference>
<evidence type="ECO:0000256" key="7">
    <source>
        <dbReference type="SAM" id="Phobius"/>
    </source>
</evidence>
<keyword evidence="5 7" id="KW-0472">Membrane</keyword>
<dbReference type="PROSITE" id="PS50850">
    <property type="entry name" value="MFS"/>
    <property type="match status" value="1"/>
</dbReference>
<feature type="transmembrane region" description="Helical" evidence="7">
    <location>
        <begin position="411"/>
        <end position="430"/>
    </location>
</feature>
<dbReference type="RefSeq" id="WP_368375298.1">
    <property type="nucleotide sequence ID" value="NZ_JBFRYB010000001.1"/>
</dbReference>
<evidence type="ECO:0000256" key="2">
    <source>
        <dbReference type="ARBA" id="ARBA00022448"/>
    </source>
</evidence>
<feature type="region of interest" description="Disordered" evidence="6">
    <location>
        <begin position="1"/>
        <end position="25"/>
    </location>
</feature>
<dbReference type="EMBL" id="JBFRYB010000001">
    <property type="protein sequence ID" value="MEX1665190.1"/>
    <property type="molecule type" value="Genomic_DNA"/>
</dbReference>
<evidence type="ECO:0000259" key="8">
    <source>
        <dbReference type="PROSITE" id="PS50850"/>
    </source>
</evidence>
<dbReference type="Gene3D" id="1.20.1250.20">
    <property type="entry name" value="MFS general substrate transporter like domains"/>
    <property type="match status" value="2"/>
</dbReference>
<keyword evidence="4 7" id="KW-1133">Transmembrane helix</keyword>
<organism evidence="9 10">
    <name type="scientific">Zhongshania arctica</name>
    <dbReference type="NCBI Taxonomy" id="3238302"/>
    <lineage>
        <taxon>Bacteria</taxon>
        <taxon>Pseudomonadati</taxon>
        <taxon>Pseudomonadota</taxon>
        <taxon>Gammaproteobacteria</taxon>
        <taxon>Cellvibrionales</taxon>
        <taxon>Spongiibacteraceae</taxon>
        <taxon>Zhongshania</taxon>
    </lineage>
</organism>
<evidence type="ECO:0000256" key="4">
    <source>
        <dbReference type="ARBA" id="ARBA00022989"/>
    </source>
</evidence>
<keyword evidence="10" id="KW-1185">Reference proteome</keyword>
<feature type="transmembrane region" description="Helical" evidence="7">
    <location>
        <begin position="370"/>
        <end position="391"/>
    </location>
</feature>
<accession>A0ABV3TUD0</accession>
<gene>
    <name evidence="9" type="ORF">AB4875_06795</name>
</gene>
<feature type="domain" description="Major facilitator superfamily (MFS) profile" evidence="8">
    <location>
        <begin position="33"/>
        <end position="435"/>
    </location>
</feature>
<proteinExistence type="predicted"/>
<dbReference type="InterPro" id="IPR044770">
    <property type="entry name" value="MFS_spinster-like"/>
</dbReference>
<dbReference type="PANTHER" id="PTHR23505:SF79">
    <property type="entry name" value="PROTEIN SPINSTER"/>
    <property type="match status" value="1"/>
</dbReference>
<reference evidence="9 10" key="1">
    <citation type="journal article" date="2011" name="Int. J. Syst. Evol. Microbiol.">
        <title>Zhongshania antarctica gen. nov., sp. nov. and Zhongshania guokunii sp. nov., gammaproteobacteria respectively isolated from coastal attached (fast) ice and surface seawater of the Antarctic.</title>
        <authorList>
            <person name="Li H.J."/>
            <person name="Zhang X.Y."/>
            <person name="Chen C.X."/>
            <person name="Zhang Y.J."/>
            <person name="Gao Z.M."/>
            <person name="Yu Y."/>
            <person name="Chen X.L."/>
            <person name="Chen B."/>
            <person name="Zhang Y.Z."/>
        </authorList>
    </citation>
    <scope>NUCLEOTIDE SEQUENCE [LARGE SCALE GENOMIC DNA]</scope>
    <source>
        <strain evidence="9 10">R06B22</strain>
    </source>
</reference>
<dbReference type="InterPro" id="IPR011701">
    <property type="entry name" value="MFS"/>
</dbReference>
<keyword evidence="3 7" id="KW-0812">Transmembrane</keyword>
<dbReference type="Pfam" id="PF07690">
    <property type="entry name" value="MFS_1"/>
    <property type="match status" value="1"/>
</dbReference>